<keyword evidence="2" id="KW-0809">Transit peptide</keyword>
<evidence type="ECO:0000256" key="6">
    <source>
        <dbReference type="ARBA" id="ARBA00061445"/>
    </source>
</evidence>
<keyword evidence="5" id="KW-0687">Ribonucleoprotein</keyword>
<dbReference type="SUPFAM" id="SSF54999">
    <property type="entry name" value="Ribosomal protein S10"/>
    <property type="match status" value="1"/>
</dbReference>
<keyword evidence="3" id="KW-0689">Ribosomal protein</keyword>
<evidence type="ECO:0000256" key="4">
    <source>
        <dbReference type="ARBA" id="ARBA00023128"/>
    </source>
</evidence>
<protein>
    <recommendedName>
        <fullName evidence="7">Large ribosomal subunit protein mL48</fullName>
    </recommendedName>
    <alternativeName>
        <fullName evidence="8">39S ribosomal protein L48, mitochondrial</fullName>
    </alternativeName>
</protein>
<sequence length="212" mass="23889">MNAVRAAVLRLRSKIIVGQAAVLSRSSAQKLLPLSPAGGDWPSGRRHYKSRPTHGIGRYKHLLIEEAPKKKKEKVQMKEISAGTDLEFGVLNILVSGYDMTLVEHYAQYVHCLCNRLNVKVEESYGLPTKSMEVMMMPEQGSKMYLDAVLTTHERIVQISHLSPTLAPILLEVLQRNQPEGVKIEVKEHTEADYQMRFKARPELEGLMAQVT</sequence>
<dbReference type="Proteomes" id="UP001066276">
    <property type="component" value="Chromosome 8"/>
</dbReference>
<evidence type="ECO:0000256" key="5">
    <source>
        <dbReference type="ARBA" id="ARBA00023274"/>
    </source>
</evidence>
<dbReference type="AlphaFoldDB" id="A0AAV7NZF9"/>
<organism evidence="10 11">
    <name type="scientific">Pleurodeles waltl</name>
    <name type="common">Iberian ribbed newt</name>
    <dbReference type="NCBI Taxonomy" id="8319"/>
    <lineage>
        <taxon>Eukaryota</taxon>
        <taxon>Metazoa</taxon>
        <taxon>Chordata</taxon>
        <taxon>Craniata</taxon>
        <taxon>Vertebrata</taxon>
        <taxon>Euteleostomi</taxon>
        <taxon>Amphibia</taxon>
        <taxon>Batrachia</taxon>
        <taxon>Caudata</taxon>
        <taxon>Salamandroidea</taxon>
        <taxon>Salamandridae</taxon>
        <taxon>Pleurodelinae</taxon>
        <taxon>Pleurodeles</taxon>
    </lineage>
</organism>
<comment type="caution">
    <text evidence="10">The sequence shown here is derived from an EMBL/GenBank/DDBJ whole genome shotgun (WGS) entry which is preliminary data.</text>
</comment>
<comment type="subcellular location">
    <subcellularLocation>
        <location evidence="1">Mitochondrion</location>
    </subcellularLocation>
</comment>
<keyword evidence="11" id="KW-1185">Reference proteome</keyword>
<evidence type="ECO:0000256" key="7">
    <source>
        <dbReference type="ARBA" id="ARBA00071667"/>
    </source>
</evidence>
<dbReference type="InterPro" id="IPR036838">
    <property type="entry name" value="Ribosomal_uS10_dom_sf"/>
</dbReference>
<accession>A0AAV7NZF9</accession>
<dbReference type="PANTHER" id="PTHR13473">
    <property type="entry name" value="MITOCHONDRIAL RIBOSOMAL PROTEIN L48"/>
    <property type="match status" value="1"/>
</dbReference>
<gene>
    <name evidence="10" type="ORF">NDU88_008511</name>
</gene>
<dbReference type="InterPro" id="IPR027486">
    <property type="entry name" value="Ribosomal_uS10_dom"/>
</dbReference>
<comment type="similarity">
    <text evidence="6">Belongs to the mitochondrion-specific ribosomal protein mL48 family.</text>
</comment>
<dbReference type="GO" id="GO:0005761">
    <property type="term" value="C:mitochondrial ribosome"/>
    <property type="evidence" value="ECO:0007669"/>
    <property type="project" value="InterPro"/>
</dbReference>
<evidence type="ECO:0000313" key="10">
    <source>
        <dbReference type="EMBL" id="KAJ1120339.1"/>
    </source>
</evidence>
<dbReference type="GO" id="GO:1990904">
    <property type="term" value="C:ribonucleoprotein complex"/>
    <property type="evidence" value="ECO:0007669"/>
    <property type="project" value="UniProtKB-KW"/>
</dbReference>
<evidence type="ECO:0000313" key="11">
    <source>
        <dbReference type="Proteomes" id="UP001066276"/>
    </source>
</evidence>
<keyword evidence="4" id="KW-0496">Mitochondrion</keyword>
<evidence type="ECO:0000259" key="9">
    <source>
        <dbReference type="SMART" id="SM01403"/>
    </source>
</evidence>
<proteinExistence type="inferred from homology"/>
<evidence type="ECO:0000256" key="8">
    <source>
        <dbReference type="ARBA" id="ARBA00084068"/>
    </source>
</evidence>
<dbReference type="InterPro" id="IPR027487">
    <property type="entry name" value="Ribosomal_mL48"/>
</dbReference>
<dbReference type="Pfam" id="PF00338">
    <property type="entry name" value="Ribosomal_S10"/>
    <property type="match status" value="1"/>
</dbReference>
<dbReference type="GO" id="GO:0005743">
    <property type="term" value="C:mitochondrial inner membrane"/>
    <property type="evidence" value="ECO:0007669"/>
    <property type="project" value="UniProtKB-ARBA"/>
</dbReference>
<dbReference type="PANTHER" id="PTHR13473:SF0">
    <property type="entry name" value="LARGE RIBOSOMAL SUBUNIT PROTEIN ML48"/>
    <property type="match status" value="1"/>
</dbReference>
<dbReference type="FunFam" id="3.30.70.600:FF:000006">
    <property type="entry name" value="39S ribosomal protein L48, mitochondrial"/>
    <property type="match status" value="1"/>
</dbReference>
<dbReference type="SMART" id="SM01403">
    <property type="entry name" value="Ribosomal_S10"/>
    <property type="match status" value="1"/>
</dbReference>
<dbReference type="Gene3D" id="3.30.70.600">
    <property type="entry name" value="Ribosomal protein S10 domain"/>
    <property type="match status" value="1"/>
</dbReference>
<name>A0AAV7NZF9_PLEWA</name>
<evidence type="ECO:0000256" key="3">
    <source>
        <dbReference type="ARBA" id="ARBA00022980"/>
    </source>
</evidence>
<feature type="domain" description="Small ribosomal subunit protein uS10" evidence="9">
    <location>
        <begin position="92"/>
        <end position="187"/>
    </location>
</feature>
<dbReference type="EMBL" id="JANPWB010000012">
    <property type="protein sequence ID" value="KAJ1120339.1"/>
    <property type="molecule type" value="Genomic_DNA"/>
</dbReference>
<reference evidence="10" key="1">
    <citation type="journal article" date="2022" name="bioRxiv">
        <title>Sequencing and chromosome-scale assembly of the giantPleurodeles waltlgenome.</title>
        <authorList>
            <person name="Brown T."/>
            <person name="Elewa A."/>
            <person name="Iarovenko S."/>
            <person name="Subramanian E."/>
            <person name="Araus A.J."/>
            <person name="Petzold A."/>
            <person name="Susuki M."/>
            <person name="Suzuki K.-i.T."/>
            <person name="Hayashi T."/>
            <person name="Toyoda A."/>
            <person name="Oliveira C."/>
            <person name="Osipova E."/>
            <person name="Leigh N.D."/>
            <person name="Simon A."/>
            <person name="Yun M.H."/>
        </authorList>
    </citation>
    <scope>NUCLEOTIDE SEQUENCE</scope>
    <source>
        <strain evidence="10">20211129_DDA</strain>
        <tissue evidence="10">Liver</tissue>
    </source>
</reference>
<evidence type="ECO:0000256" key="2">
    <source>
        <dbReference type="ARBA" id="ARBA00022946"/>
    </source>
</evidence>
<evidence type="ECO:0000256" key="1">
    <source>
        <dbReference type="ARBA" id="ARBA00004173"/>
    </source>
</evidence>